<evidence type="ECO:0000256" key="1">
    <source>
        <dbReference type="SAM" id="Coils"/>
    </source>
</evidence>
<dbReference type="OrthoDB" id="3265672at2759"/>
<gene>
    <name evidence="3" type="ORF">CPELLU_LOCUS16055</name>
</gene>
<evidence type="ECO:0000313" key="3">
    <source>
        <dbReference type="EMBL" id="CAG8774692.1"/>
    </source>
</evidence>
<evidence type="ECO:0000256" key="2">
    <source>
        <dbReference type="SAM" id="MobiDB-lite"/>
    </source>
</evidence>
<keyword evidence="1" id="KW-0175">Coiled coil</keyword>
<keyword evidence="4" id="KW-1185">Reference proteome</keyword>
<dbReference type="Proteomes" id="UP000789759">
    <property type="component" value="Unassembled WGS sequence"/>
</dbReference>
<feature type="region of interest" description="Disordered" evidence="2">
    <location>
        <begin position="450"/>
        <end position="469"/>
    </location>
</feature>
<accession>A0A9N9JCU7</accession>
<protein>
    <submittedName>
        <fullName evidence="3">3441_t:CDS:1</fullName>
    </submittedName>
</protein>
<dbReference type="EMBL" id="CAJVQA010022626">
    <property type="protein sequence ID" value="CAG8774692.1"/>
    <property type="molecule type" value="Genomic_DNA"/>
</dbReference>
<sequence>MKISSAKRDFGLSETTFWHAVSNGGPPKRPGAPNVLTSHEENQLVGYCINMQKLVFGLTKWGVNYCVMEIMKLNKQSHLFEEDGPGQDWWERFMRDHPELSFCVPQNLLEARAQKVNKTIVDDHFKKLKQIINENSLAVAQIWNMNETGFVIVPKLEKVIAKKGTCQVHKIAYGNSHDHISVAPTISVAGSYIPPLIIYKGIRTIPGLLDRTLPETVMSFTSTGSHISYTIVDFCRNNEILLYALPPHTTHVLQPSEIPFAKLKKEYSKACEKYSNENDDMIVTKRTFAKVFGFTFLETYTPQAIYPSLVTERFDISPLSSQSSIQQAMPSLLAQKPTNSKHFHSTCSNVNQLIEENMKLKNENALLKSQISVANEELNTSKILEHPSYIRSDLPSPRKKRKTFPFSQLLTSEESWCQLEEVNREVECKADKAKQKKEIAAQKKAEQELRLVQKNEKRAQKTLGKQKDH</sequence>
<dbReference type="AlphaFoldDB" id="A0A9N9JCU7"/>
<name>A0A9N9JCU7_9GLOM</name>
<comment type="caution">
    <text evidence="3">The sequence shown here is derived from an EMBL/GenBank/DDBJ whole genome shotgun (WGS) entry which is preliminary data.</text>
</comment>
<organism evidence="3 4">
    <name type="scientific">Cetraspora pellucida</name>
    <dbReference type="NCBI Taxonomy" id="1433469"/>
    <lineage>
        <taxon>Eukaryota</taxon>
        <taxon>Fungi</taxon>
        <taxon>Fungi incertae sedis</taxon>
        <taxon>Mucoromycota</taxon>
        <taxon>Glomeromycotina</taxon>
        <taxon>Glomeromycetes</taxon>
        <taxon>Diversisporales</taxon>
        <taxon>Gigasporaceae</taxon>
        <taxon>Cetraspora</taxon>
    </lineage>
</organism>
<evidence type="ECO:0000313" key="4">
    <source>
        <dbReference type="Proteomes" id="UP000789759"/>
    </source>
</evidence>
<feature type="coiled-coil region" evidence="1">
    <location>
        <begin position="350"/>
        <end position="377"/>
    </location>
</feature>
<reference evidence="3" key="1">
    <citation type="submission" date="2021-06" db="EMBL/GenBank/DDBJ databases">
        <authorList>
            <person name="Kallberg Y."/>
            <person name="Tangrot J."/>
            <person name="Rosling A."/>
        </authorList>
    </citation>
    <scope>NUCLEOTIDE SEQUENCE</scope>
    <source>
        <strain evidence="3">FL966</strain>
    </source>
</reference>
<proteinExistence type="predicted"/>